<reference evidence="1" key="1">
    <citation type="submission" date="2022-09" db="EMBL/GenBank/DDBJ databases">
        <title>Diverse halophilic archaea isolated from saline environments.</title>
        <authorList>
            <person name="Cui H.-L."/>
        </authorList>
    </citation>
    <scope>NUCLEOTIDE SEQUENCE</scope>
    <source>
        <strain evidence="1">ZS-35-S2</strain>
    </source>
</reference>
<gene>
    <name evidence="1" type="ORF">N0B31_04560</name>
</gene>
<dbReference type="RefSeq" id="WP_260594659.1">
    <property type="nucleotide sequence ID" value="NZ_CP104003.1"/>
</dbReference>
<organism evidence="1 2">
    <name type="scientific">Salinirubellus salinus</name>
    <dbReference type="NCBI Taxonomy" id="1364945"/>
    <lineage>
        <taxon>Archaea</taxon>
        <taxon>Methanobacteriati</taxon>
        <taxon>Methanobacteriota</taxon>
        <taxon>Stenosarchaea group</taxon>
        <taxon>Halobacteria</taxon>
        <taxon>Halobacteriales</taxon>
        <taxon>Natronomonadaceae</taxon>
        <taxon>Salinirubellus</taxon>
    </lineage>
</organism>
<dbReference type="Proteomes" id="UP001057580">
    <property type="component" value="Chromosome"/>
</dbReference>
<protein>
    <submittedName>
        <fullName evidence="1">Uncharacterized protein</fullName>
    </submittedName>
</protein>
<dbReference type="Pfam" id="PF24037">
    <property type="entry name" value="DUF7346"/>
    <property type="match status" value="1"/>
</dbReference>
<name>A0A9E7R4C6_9EURY</name>
<dbReference type="KEGG" id="ssai:N0B31_04560"/>
<sequence length="143" mass="15381">MQVLEDGEGTRYVLLKRSGESSLVRDVETGESRYLPNEELSQVEGASPLETAATAVPEPARRVLRATHTDPALGLLLELDARGPTPVRALLDYEMCESDLHGTLAEFRAAGLVEEATVYGERGYAVTETARAGLAVLRGDAPE</sequence>
<proteinExistence type="predicted"/>
<dbReference type="GeneID" id="74941668"/>
<dbReference type="EMBL" id="CP104003">
    <property type="protein sequence ID" value="UWM55559.1"/>
    <property type="molecule type" value="Genomic_DNA"/>
</dbReference>
<accession>A0A9E7R4C6</accession>
<evidence type="ECO:0000313" key="1">
    <source>
        <dbReference type="EMBL" id="UWM55559.1"/>
    </source>
</evidence>
<dbReference type="InterPro" id="IPR055770">
    <property type="entry name" value="DUF7346"/>
</dbReference>
<evidence type="ECO:0000313" key="2">
    <source>
        <dbReference type="Proteomes" id="UP001057580"/>
    </source>
</evidence>
<dbReference type="AlphaFoldDB" id="A0A9E7R4C6"/>
<keyword evidence="2" id="KW-1185">Reference proteome</keyword>